<dbReference type="Pfam" id="PF00530">
    <property type="entry name" value="SRCR"/>
    <property type="match status" value="1"/>
</dbReference>
<dbReference type="RefSeq" id="XP_005824816.1">
    <property type="nucleotide sequence ID" value="XM_005824759.1"/>
</dbReference>
<dbReference type="PRINTS" id="PR00258">
    <property type="entry name" value="SPERACTRCPTR"/>
</dbReference>
<accession>L1INI3</accession>
<feature type="domain" description="SRCR" evidence="5">
    <location>
        <begin position="10"/>
        <end position="108"/>
    </location>
</feature>
<reference evidence="7" key="3">
    <citation type="submission" date="2016-03" db="UniProtKB">
        <authorList>
            <consortium name="EnsemblProtists"/>
        </authorList>
    </citation>
    <scope>IDENTIFICATION</scope>
</reference>
<evidence type="ECO:0000313" key="6">
    <source>
        <dbReference type="EMBL" id="EKX37836.1"/>
    </source>
</evidence>
<name>L1INI3_GUITC</name>
<gene>
    <name evidence="6" type="ORF">GUITHDRAFT_77734</name>
</gene>
<dbReference type="Gene3D" id="3.10.250.10">
    <property type="entry name" value="SRCR-like domain"/>
    <property type="match status" value="1"/>
</dbReference>
<dbReference type="FunFam" id="3.10.250.10:FF:000006">
    <property type="entry name" value="neurotrypsin isoform X2"/>
    <property type="match status" value="1"/>
</dbReference>
<keyword evidence="8" id="KW-1185">Reference proteome</keyword>
<evidence type="ECO:0000313" key="8">
    <source>
        <dbReference type="Proteomes" id="UP000011087"/>
    </source>
</evidence>
<evidence type="ECO:0000259" key="5">
    <source>
        <dbReference type="PROSITE" id="PS50287"/>
    </source>
</evidence>
<dbReference type="GO" id="GO:0016020">
    <property type="term" value="C:membrane"/>
    <property type="evidence" value="ECO:0007669"/>
    <property type="project" value="InterPro"/>
</dbReference>
<dbReference type="SUPFAM" id="SSF56487">
    <property type="entry name" value="SRCR-like"/>
    <property type="match status" value="1"/>
</dbReference>
<protein>
    <recommendedName>
        <fullName evidence="5">SRCR domain-containing protein</fullName>
    </recommendedName>
</protein>
<dbReference type="PANTHER" id="PTHR47653:SF1">
    <property type="entry name" value="DELETED IN MALIGNANT BRAIN TUMORS 1 PROTEIN"/>
    <property type="match status" value="1"/>
</dbReference>
<dbReference type="InterPro" id="IPR053243">
    <property type="entry name" value="SJ_maturation_regulator"/>
</dbReference>
<dbReference type="PaxDb" id="55529-EKX37836"/>
<dbReference type="SMART" id="SM00202">
    <property type="entry name" value="SR"/>
    <property type="match status" value="1"/>
</dbReference>
<dbReference type="GeneID" id="17294581"/>
<dbReference type="HOGENOM" id="CLU_002555_6_1_1"/>
<keyword evidence="1" id="KW-0732">Signal</keyword>
<dbReference type="PROSITE" id="PS50287">
    <property type="entry name" value="SRCR_2"/>
    <property type="match status" value="1"/>
</dbReference>
<keyword evidence="3" id="KW-1015">Disulfide bond</keyword>
<proteinExistence type="predicted"/>
<evidence type="ECO:0000256" key="4">
    <source>
        <dbReference type="ARBA" id="ARBA00023180"/>
    </source>
</evidence>
<keyword evidence="2" id="KW-0677">Repeat</keyword>
<dbReference type="eggNOG" id="ENOG502S7Z0">
    <property type="taxonomic scope" value="Eukaryota"/>
</dbReference>
<reference evidence="8" key="2">
    <citation type="submission" date="2012-11" db="EMBL/GenBank/DDBJ databases">
        <authorList>
            <person name="Kuo A."/>
            <person name="Curtis B.A."/>
            <person name="Tanifuji G."/>
            <person name="Burki F."/>
            <person name="Gruber A."/>
            <person name="Irimia M."/>
            <person name="Maruyama S."/>
            <person name="Arias M.C."/>
            <person name="Ball S.G."/>
            <person name="Gile G.H."/>
            <person name="Hirakawa Y."/>
            <person name="Hopkins J.F."/>
            <person name="Rensing S.A."/>
            <person name="Schmutz J."/>
            <person name="Symeonidi A."/>
            <person name="Elias M."/>
            <person name="Eveleigh R.J."/>
            <person name="Herman E.K."/>
            <person name="Klute M.J."/>
            <person name="Nakayama T."/>
            <person name="Obornik M."/>
            <person name="Reyes-Prieto A."/>
            <person name="Armbrust E.V."/>
            <person name="Aves S.J."/>
            <person name="Beiko R.G."/>
            <person name="Coutinho P."/>
            <person name="Dacks J.B."/>
            <person name="Durnford D.G."/>
            <person name="Fast N.M."/>
            <person name="Green B.R."/>
            <person name="Grisdale C."/>
            <person name="Hempe F."/>
            <person name="Henrissat B."/>
            <person name="Hoppner M.P."/>
            <person name="Ishida K.-I."/>
            <person name="Kim E."/>
            <person name="Koreny L."/>
            <person name="Kroth P.G."/>
            <person name="Liu Y."/>
            <person name="Malik S.-B."/>
            <person name="Maier U.G."/>
            <person name="McRose D."/>
            <person name="Mock T."/>
            <person name="Neilson J.A."/>
            <person name="Onodera N.T."/>
            <person name="Poole A.M."/>
            <person name="Pritham E.J."/>
            <person name="Richards T.A."/>
            <person name="Rocap G."/>
            <person name="Roy S.W."/>
            <person name="Sarai C."/>
            <person name="Schaack S."/>
            <person name="Shirato S."/>
            <person name="Slamovits C.H."/>
            <person name="Spencer D.F."/>
            <person name="Suzuki S."/>
            <person name="Worden A.Z."/>
            <person name="Zauner S."/>
            <person name="Barry K."/>
            <person name="Bell C."/>
            <person name="Bharti A.K."/>
            <person name="Crow J.A."/>
            <person name="Grimwood J."/>
            <person name="Kramer R."/>
            <person name="Lindquist E."/>
            <person name="Lucas S."/>
            <person name="Salamov A."/>
            <person name="McFadden G.I."/>
            <person name="Lane C.E."/>
            <person name="Keeling P.J."/>
            <person name="Gray M.W."/>
            <person name="Grigoriev I.V."/>
            <person name="Archibald J.M."/>
        </authorList>
    </citation>
    <scope>NUCLEOTIDE SEQUENCE</scope>
    <source>
        <strain evidence="8">CCMP2712</strain>
    </source>
</reference>
<evidence type="ECO:0000256" key="1">
    <source>
        <dbReference type="ARBA" id="ARBA00022729"/>
    </source>
</evidence>
<dbReference type="KEGG" id="gtt:GUITHDRAFT_77734"/>
<evidence type="ECO:0000256" key="2">
    <source>
        <dbReference type="ARBA" id="ARBA00022737"/>
    </source>
</evidence>
<organism evidence="6">
    <name type="scientific">Guillardia theta (strain CCMP2712)</name>
    <name type="common">Cryptophyte</name>
    <dbReference type="NCBI Taxonomy" id="905079"/>
    <lineage>
        <taxon>Eukaryota</taxon>
        <taxon>Cryptophyceae</taxon>
        <taxon>Pyrenomonadales</taxon>
        <taxon>Geminigeraceae</taxon>
        <taxon>Guillardia</taxon>
    </lineage>
</organism>
<evidence type="ECO:0000256" key="3">
    <source>
        <dbReference type="ARBA" id="ARBA00023157"/>
    </source>
</evidence>
<dbReference type="InterPro" id="IPR036772">
    <property type="entry name" value="SRCR-like_dom_sf"/>
</dbReference>
<dbReference type="GO" id="GO:0045217">
    <property type="term" value="P:cell-cell junction maintenance"/>
    <property type="evidence" value="ECO:0007669"/>
    <property type="project" value="TreeGrafter"/>
</dbReference>
<feature type="non-terminal residue" evidence="6">
    <location>
        <position position="108"/>
    </location>
</feature>
<dbReference type="OMA" id="IFTAVEW"/>
<sequence>MELHSDASSIRLVNCRQDGCCRVEVKHEGSWGTVCDDSFTDTNAQVVCRQLGCPTEGAMQVQSFGGGSGPIWMDDVSCSGSEAALPLCTFRGWGSHNCGHSEDVGVCC</sequence>
<evidence type="ECO:0000313" key="7">
    <source>
        <dbReference type="EnsemblProtists" id="EKX37836"/>
    </source>
</evidence>
<dbReference type="EnsemblProtists" id="EKX37836">
    <property type="protein sequence ID" value="EKX37836"/>
    <property type="gene ID" value="GUITHDRAFT_77734"/>
</dbReference>
<dbReference type="EMBL" id="JH993054">
    <property type="protein sequence ID" value="EKX37836.1"/>
    <property type="molecule type" value="Genomic_DNA"/>
</dbReference>
<keyword evidence="4" id="KW-0325">Glycoprotein</keyword>
<dbReference type="InterPro" id="IPR001190">
    <property type="entry name" value="SRCR"/>
</dbReference>
<reference evidence="6 8" key="1">
    <citation type="journal article" date="2012" name="Nature">
        <title>Algal genomes reveal evolutionary mosaicism and the fate of nucleomorphs.</title>
        <authorList>
            <consortium name="DOE Joint Genome Institute"/>
            <person name="Curtis B.A."/>
            <person name="Tanifuji G."/>
            <person name="Burki F."/>
            <person name="Gruber A."/>
            <person name="Irimia M."/>
            <person name="Maruyama S."/>
            <person name="Arias M.C."/>
            <person name="Ball S.G."/>
            <person name="Gile G.H."/>
            <person name="Hirakawa Y."/>
            <person name="Hopkins J.F."/>
            <person name="Kuo A."/>
            <person name="Rensing S.A."/>
            <person name="Schmutz J."/>
            <person name="Symeonidi A."/>
            <person name="Elias M."/>
            <person name="Eveleigh R.J."/>
            <person name="Herman E.K."/>
            <person name="Klute M.J."/>
            <person name="Nakayama T."/>
            <person name="Obornik M."/>
            <person name="Reyes-Prieto A."/>
            <person name="Armbrust E.V."/>
            <person name="Aves S.J."/>
            <person name="Beiko R.G."/>
            <person name="Coutinho P."/>
            <person name="Dacks J.B."/>
            <person name="Durnford D.G."/>
            <person name="Fast N.M."/>
            <person name="Green B.R."/>
            <person name="Grisdale C.J."/>
            <person name="Hempel F."/>
            <person name="Henrissat B."/>
            <person name="Hoppner M.P."/>
            <person name="Ishida K."/>
            <person name="Kim E."/>
            <person name="Koreny L."/>
            <person name="Kroth P.G."/>
            <person name="Liu Y."/>
            <person name="Malik S.B."/>
            <person name="Maier U.G."/>
            <person name="McRose D."/>
            <person name="Mock T."/>
            <person name="Neilson J.A."/>
            <person name="Onodera N.T."/>
            <person name="Poole A.M."/>
            <person name="Pritham E.J."/>
            <person name="Richards T.A."/>
            <person name="Rocap G."/>
            <person name="Roy S.W."/>
            <person name="Sarai C."/>
            <person name="Schaack S."/>
            <person name="Shirato S."/>
            <person name="Slamovits C.H."/>
            <person name="Spencer D.F."/>
            <person name="Suzuki S."/>
            <person name="Worden A.Z."/>
            <person name="Zauner S."/>
            <person name="Barry K."/>
            <person name="Bell C."/>
            <person name="Bharti A.K."/>
            <person name="Crow J.A."/>
            <person name="Grimwood J."/>
            <person name="Kramer R."/>
            <person name="Lindquist E."/>
            <person name="Lucas S."/>
            <person name="Salamov A."/>
            <person name="McFadden G.I."/>
            <person name="Lane C.E."/>
            <person name="Keeling P.J."/>
            <person name="Gray M.W."/>
            <person name="Grigoriev I.V."/>
            <person name="Archibald J.M."/>
        </authorList>
    </citation>
    <scope>NUCLEOTIDE SEQUENCE</scope>
    <source>
        <strain evidence="6 8">CCMP2712</strain>
    </source>
</reference>
<dbReference type="PANTHER" id="PTHR47653">
    <property type="entry name" value="PROTEIN BARK BEETLE"/>
    <property type="match status" value="1"/>
</dbReference>
<dbReference type="AlphaFoldDB" id="L1INI3"/>
<dbReference type="Proteomes" id="UP000011087">
    <property type="component" value="Unassembled WGS sequence"/>
</dbReference>
<dbReference type="OrthoDB" id="422749at2759"/>